<evidence type="ECO:0000256" key="1">
    <source>
        <dbReference type="SAM" id="MobiDB-lite"/>
    </source>
</evidence>
<comment type="caution">
    <text evidence="2">The sequence shown here is derived from an EMBL/GenBank/DDBJ whole genome shotgun (WGS) entry which is preliminary data.</text>
</comment>
<dbReference type="OrthoDB" id="1166705at2759"/>
<sequence>MWLVENIDPSQCMLTLNGKKYKLSGSSFENVMGIKDGGVQLSSSYLYTVSDTKNLGRKNWASYVVRHLMESTRCYQVYHAKNLSRCRLYLQLFYLDHVQWEGGLINRTIPPIYFWDYRKCSRVMKWIRSVGGFTSPEFHADNAVHYAETKGKDELMILKDKVTSLRSLVVGFPERVGQKIEKEAEKTRIALIVEVKQLAESVINQGFVRTKGDDNVMNVDEGTPKGKQYSSFEEGRKSMEESPIKVGTSVAKGIPGKAGSPSLEGRDEAVRIEVFKVALFIFNNTLEPSYKVALYGKVSVTKKSIGCLLPSG</sequence>
<evidence type="ECO:0000313" key="2">
    <source>
        <dbReference type="EMBL" id="PON84686.1"/>
    </source>
</evidence>
<protein>
    <submittedName>
        <fullName evidence="2">Uncharacterized protein</fullName>
    </submittedName>
</protein>
<dbReference type="AlphaFoldDB" id="A0A2P5EGL7"/>
<feature type="region of interest" description="Disordered" evidence="1">
    <location>
        <begin position="214"/>
        <end position="234"/>
    </location>
</feature>
<dbReference type="EMBL" id="JXTC01000158">
    <property type="protein sequence ID" value="PON84686.1"/>
    <property type="molecule type" value="Genomic_DNA"/>
</dbReference>
<proteinExistence type="predicted"/>
<evidence type="ECO:0000313" key="3">
    <source>
        <dbReference type="Proteomes" id="UP000237000"/>
    </source>
</evidence>
<gene>
    <name evidence="2" type="ORF">TorRG33x02_195130</name>
</gene>
<organism evidence="2 3">
    <name type="scientific">Trema orientale</name>
    <name type="common">Charcoal tree</name>
    <name type="synonym">Celtis orientalis</name>
    <dbReference type="NCBI Taxonomy" id="63057"/>
    <lineage>
        <taxon>Eukaryota</taxon>
        <taxon>Viridiplantae</taxon>
        <taxon>Streptophyta</taxon>
        <taxon>Embryophyta</taxon>
        <taxon>Tracheophyta</taxon>
        <taxon>Spermatophyta</taxon>
        <taxon>Magnoliopsida</taxon>
        <taxon>eudicotyledons</taxon>
        <taxon>Gunneridae</taxon>
        <taxon>Pentapetalae</taxon>
        <taxon>rosids</taxon>
        <taxon>fabids</taxon>
        <taxon>Rosales</taxon>
        <taxon>Cannabaceae</taxon>
        <taxon>Trema</taxon>
    </lineage>
</organism>
<keyword evidence="3" id="KW-1185">Reference proteome</keyword>
<name>A0A2P5EGL7_TREOI</name>
<accession>A0A2P5EGL7</accession>
<dbReference type="Proteomes" id="UP000237000">
    <property type="component" value="Unassembled WGS sequence"/>
</dbReference>
<reference evidence="3" key="1">
    <citation type="submission" date="2016-06" db="EMBL/GenBank/DDBJ databases">
        <title>Parallel loss of symbiosis genes in relatives of nitrogen-fixing non-legume Parasponia.</title>
        <authorList>
            <person name="Van Velzen R."/>
            <person name="Holmer R."/>
            <person name="Bu F."/>
            <person name="Rutten L."/>
            <person name="Van Zeijl A."/>
            <person name="Liu W."/>
            <person name="Santuari L."/>
            <person name="Cao Q."/>
            <person name="Sharma T."/>
            <person name="Shen D."/>
            <person name="Roswanjaya Y."/>
            <person name="Wardhani T."/>
            <person name="Kalhor M.S."/>
            <person name="Jansen J."/>
            <person name="Van den Hoogen J."/>
            <person name="Gungor B."/>
            <person name="Hartog M."/>
            <person name="Hontelez J."/>
            <person name="Verver J."/>
            <person name="Yang W.-C."/>
            <person name="Schijlen E."/>
            <person name="Repin R."/>
            <person name="Schilthuizen M."/>
            <person name="Schranz E."/>
            <person name="Heidstra R."/>
            <person name="Miyata K."/>
            <person name="Fedorova E."/>
            <person name="Kohlen W."/>
            <person name="Bisseling T."/>
            <person name="Smit S."/>
            <person name="Geurts R."/>
        </authorList>
    </citation>
    <scope>NUCLEOTIDE SEQUENCE [LARGE SCALE GENOMIC DNA]</scope>
    <source>
        <strain evidence="3">cv. RG33-2</strain>
    </source>
</reference>
<dbReference type="InParanoid" id="A0A2P5EGL7"/>